<name>A0A316USB1_9BASI</name>
<dbReference type="GeneID" id="37025695"/>
<reference evidence="3 4" key="1">
    <citation type="journal article" date="2018" name="Mol. Biol. Evol.">
        <title>Broad Genomic Sampling Reveals a Smut Pathogenic Ancestry of the Fungal Clade Ustilaginomycotina.</title>
        <authorList>
            <person name="Kijpornyongpan T."/>
            <person name="Mondo S.J."/>
            <person name="Barry K."/>
            <person name="Sandor L."/>
            <person name="Lee J."/>
            <person name="Lipzen A."/>
            <person name="Pangilinan J."/>
            <person name="LaButti K."/>
            <person name="Hainaut M."/>
            <person name="Henrissat B."/>
            <person name="Grigoriev I.V."/>
            <person name="Spatafora J.W."/>
            <person name="Aime M.C."/>
        </authorList>
    </citation>
    <scope>NUCLEOTIDE SEQUENCE [LARGE SCALE GENOMIC DNA]</scope>
    <source>
        <strain evidence="3 4">MCA 5214</strain>
    </source>
</reference>
<feature type="compositionally biased region" description="Acidic residues" evidence="1">
    <location>
        <begin position="737"/>
        <end position="748"/>
    </location>
</feature>
<dbReference type="EMBL" id="KZ819670">
    <property type="protein sequence ID" value="PWN26763.1"/>
    <property type="molecule type" value="Genomic_DNA"/>
</dbReference>
<feature type="compositionally biased region" description="Low complexity" evidence="1">
    <location>
        <begin position="579"/>
        <end position="601"/>
    </location>
</feature>
<feature type="region of interest" description="Disordered" evidence="1">
    <location>
        <begin position="1"/>
        <end position="22"/>
    </location>
</feature>
<feature type="domain" description="Nitrogen regulatory protein areA GATA-like" evidence="2">
    <location>
        <begin position="47"/>
        <end position="74"/>
    </location>
</feature>
<proteinExistence type="predicted"/>
<sequence length="835" mass="86419">MLSAPQPYPSVSAATPAPDDAQIEKKMPSICVDYLSHNWAQEDVWQSWKAMTKRKNEIANGVRLENASWRTWAKQRGNLKTINPETLNWLKDSDVTWLYGPLHEHADPVPPPKVASTQDRLDLDDSSAKKSILKHRTIGEMLTTPGRAASPAVEVHMDPEFAPSRDASPQGRPPIGTTVSIASVKSDTNLAGKILKGAKGSPPASARLLNHPSLERSDTTTTAGSEEKRHISFNSRVDQCIAVDYPEEEYGYSDGEYDDDEEDEGTHSDENTSSGEEGDVLTMKSSPRSASQASLSSRQSSPSSEHQAIIAKLAPTRLKTSDTYPAPSPAVVDPSGFTTMPHQQQNGSAAPATSIVGGGSALKVSSQPHVAEERSMWDDDQPGSVDYFNAPYLSDRGTGGGNESGSIVTSQAGAGGRERSSSISSEGDIDIRQQSSSDSGSAVGSSGSSSGGVPAQPRSILKRRNSQQPQDSVPKDEVASKPPGSSSAFLASNTDGGNDGGVVSAAGAGSAAAAGAAAIAASGAGSSSYGGGSSSALATSYDSSDSQDDAAEEKGRGRTSQRLGSSASYERIQEAARKSSTGGSTSRGSSVASSSTSPSGSQQRTYHNASDNLGSGGGSFGARRASMSSDDDASSVGSSSHASTKRKGSSSSLRGSGANKDQQSGSSKGLPPAGSQRLSVDLDNLPSNDPASHKSGTQSSKSGMGSTPTPGAGGPTPLNTPTLALAHSRRHGSYSGQDDDEDEDEDEYSYYTTRDSRRTASNVSGAPPLSPVIPRRTSATGALVAPSGADRQAGVRVPLADDFVEEDEGGIVGRAVEIVNTARDLIAAVWPTRGR</sequence>
<feature type="region of interest" description="Disordered" evidence="1">
    <location>
        <begin position="194"/>
        <end position="231"/>
    </location>
</feature>
<feature type="compositionally biased region" description="Low complexity" evidence="1">
    <location>
        <begin position="435"/>
        <end position="452"/>
    </location>
</feature>
<accession>A0A316USB1</accession>
<feature type="compositionally biased region" description="Low complexity" evidence="1">
    <location>
        <begin position="707"/>
        <end position="726"/>
    </location>
</feature>
<feature type="compositionally biased region" description="Polar residues" evidence="1">
    <location>
        <begin position="602"/>
        <end position="613"/>
    </location>
</feature>
<feature type="compositionally biased region" description="Low complexity" evidence="1">
    <location>
        <begin position="285"/>
        <end position="304"/>
    </location>
</feature>
<organism evidence="3 4">
    <name type="scientific">Jaminaea rosea</name>
    <dbReference type="NCBI Taxonomy" id="1569628"/>
    <lineage>
        <taxon>Eukaryota</taxon>
        <taxon>Fungi</taxon>
        <taxon>Dikarya</taxon>
        <taxon>Basidiomycota</taxon>
        <taxon>Ustilaginomycotina</taxon>
        <taxon>Exobasidiomycetes</taxon>
        <taxon>Microstromatales</taxon>
        <taxon>Microstromatales incertae sedis</taxon>
        <taxon>Jaminaea</taxon>
    </lineage>
</organism>
<feature type="compositionally biased region" description="Low complexity" evidence="1">
    <location>
        <begin position="649"/>
        <end position="658"/>
    </location>
</feature>
<feature type="compositionally biased region" description="Polar residues" evidence="1">
    <location>
        <begin position="558"/>
        <end position="568"/>
    </location>
</feature>
<feature type="compositionally biased region" description="Low complexity" evidence="1">
    <location>
        <begin position="501"/>
        <end position="527"/>
    </location>
</feature>
<dbReference type="STRING" id="1569628.A0A316USB1"/>
<dbReference type="OrthoDB" id="5563539at2759"/>
<dbReference type="PANTHER" id="PTHR28051">
    <property type="entry name" value="PROTEIN MTL1-RELATED"/>
    <property type="match status" value="1"/>
</dbReference>
<dbReference type="GO" id="GO:0042149">
    <property type="term" value="P:cellular response to glucose starvation"/>
    <property type="evidence" value="ECO:0007669"/>
    <property type="project" value="TreeGrafter"/>
</dbReference>
<evidence type="ECO:0000313" key="4">
    <source>
        <dbReference type="Proteomes" id="UP000245884"/>
    </source>
</evidence>
<dbReference type="GO" id="GO:0007039">
    <property type="term" value="P:protein catabolic process in the vacuole"/>
    <property type="evidence" value="ECO:0007669"/>
    <property type="project" value="TreeGrafter"/>
</dbReference>
<feature type="compositionally biased region" description="Polar residues" evidence="1">
    <location>
        <begin position="483"/>
        <end position="496"/>
    </location>
</feature>
<feature type="compositionally biased region" description="Acidic residues" evidence="1">
    <location>
        <begin position="245"/>
        <end position="264"/>
    </location>
</feature>
<keyword evidence="4" id="KW-1185">Reference proteome</keyword>
<feature type="compositionally biased region" description="Polar residues" evidence="1">
    <location>
        <begin position="336"/>
        <end position="348"/>
    </location>
</feature>
<dbReference type="Proteomes" id="UP000245884">
    <property type="component" value="Unassembled WGS sequence"/>
</dbReference>
<dbReference type="GO" id="GO:0005773">
    <property type="term" value="C:vacuole"/>
    <property type="evidence" value="ECO:0007669"/>
    <property type="project" value="GOC"/>
</dbReference>
<feature type="compositionally biased region" description="Low complexity" evidence="1">
    <location>
        <begin position="621"/>
        <end position="642"/>
    </location>
</feature>
<dbReference type="PANTHER" id="PTHR28051:SF1">
    <property type="entry name" value="PROTEIN MTL1-RELATED"/>
    <property type="match status" value="1"/>
</dbReference>
<dbReference type="Pfam" id="PF08550">
    <property type="entry name" value="GATA_AreA"/>
    <property type="match status" value="1"/>
</dbReference>
<evidence type="ECO:0000313" key="3">
    <source>
        <dbReference type="EMBL" id="PWN26763.1"/>
    </source>
</evidence>
<feature type="compositionally biased region" description="Polar residues" evidence="1">
    <location>
        <begin position="685"/>
        <end position="706"/>
    </location>
</feature>
<dbReference type="RefSeq" id="XP_025361375.1">
    <property type="nucleotide sequence ID" value="XM_025503872.1"/>
</dbReference>
<dbReference type="AlphaFoldDB" id="A0A316USB1"/>
<gene>
    <name evidence="3" type="ORF">BDZ90DRAFT_191433</name>
</gene>
<feature type="compositionally biased region" description="Low complexity" evidence="1">
    <location>
        <begin position="534"/>
        <end position="544"/>
    </location>
</feature>
<evidence type="ECO:0000259" key="2">
    <source>
        <dbReference type="Pfam" id="PF08550"/>
    </source>
</evidence>
<protein>
    <recommendedName>
        <fullName evidence="2">Nitrogen regulatory protein areA GATA-like domain-containing protein</fullName>
    </recommendedName>
</protein>
<dbReference type="InterPro" id="IPR052292">
    <property type="entry name" value="Glucose_repression_reg"/>
</dbReference>
<dbReference type="InterPro" id="IPR013860">
    <property type="entry name" value="AreA_GATA"/>
</dbReference>
<feature type="region of interest" description="Disordered" evidence="1">
    <location>
        <begin position="244"/>
        <end position="792"/>
    </location>
</feature>
<evidence type="ECO:0000256" key="1">
    <source>
        <dbReference type="SAM" id="MobiDB-lite"/>
    </source>
</evidence>